<gene>
    <name evidence="2" type="ORF">IFK94_12120</name>
</gene>
<dbReference type="Proteomes" id="UP000648239">
    <property type="component" value="Unassembled WGS sequence"/>
</dbReference>
<feature type="chain" id="PRO_5035290792" evidence="1">
    <location>
        <begin position="28"/>
        <end position="360"/>
    </location>
</feature>
<protein>
    <submittedName>
        <fullName evidence="2">Uncharacterized protein</fullName>
    </submittedName>
</protein>
<comment type="caution">
    <text evidence="2">The sequence shown here is derived from an EMBL/GenBank/DDBJ whole genome shotgun (WGS) entry which is preliminary data.</text>
</comment>
<organism evidence="2 3">
    <name type="scientific">Candidatus Polarisedimenticola svalbardensis</name>
    <dbReference type="NCBI Taxonomy" id="2886004"/>
    <lineage>
        <taxon>Bacteria</taxon>
        <taxon>Pseudomonadati</taxon>
        <taxon>Acidobacteriota</taxon>
        <taxon>Candidatus Polarisedimenticolia</taxon>
        <taxon>Candidatus Polarisedimenticolales</taxon>
        <taxon>Candidatus Polarisedimenticolaceae</taxon>
        <taxon>Candidatus Polarisedimenticola</taxon>
    </lineage>
</organism>
<reference evidence="2 3" key="1">
    <citation type="submission" date="2020-08" db="EMBL/GenBank/DDBJ databases">
        <title>Acidobacteriota in marine sediments use diverse sulfur dissimilation pathways.</title>
        <authorList>
            <person name="Wasmund K."/>
        </authorList>
    </citation>
    <scope>NUCLEOTIDE SEQUENCE [LARGE SCALE GENOMIC DNA]</scope>
    <source>
        <strain evidence="2">MAG AM4</strain>
    </source>
</reference>
<evidence type="ECO:0000313" key="3">
    <source>
        <dbReference type="Proteomes" id="UP000648239"/>
    </source>
</evidence>
<keyword evidence="1" id="KW-0732">Signal</keyword>
<sequence>MQRNERVACGLLVVALLITLGTGMVMATDTGEEPPKVCDPGICIDLVYECSDVTAIGAPFQTRGVVTNCGPQKFDEVFVKEVINDNVEPPIFILSPITLDPGQSVEFFSEFSSDECPATQEAFVEAKVWDTGAACRVKDFADAACDCQVFTDRCRTPGFWGVRAGTGNDGVNITQAVINAAPAGIVVCGETVDNTSLLASGSALEAVCVHPRGEQIHQLARHLTAAALNCVVSGSGMDCDGTSIEALFSSCNSVCMAGTDDEAIQDCGLEIDCWNNGGTLLDTGMCQLGTCSETGEPCEEDVDCGYNLDGGELTCLPFKDTCHFEPLVNEDLGLFFDPPGPASSSRECNKAIKNETYLLD</sequence>
<feature type="signal peptide" evidence="1">
    <location>
        <begin position="1"/>
        <end position="27"/>
    </location>
</feature>
<accession>A0A8J7CF09</accession>
<name>A0A8J7CF09_9BACT</name>
<evidence type="ECO:0000313" key="2">
    <source>
        <dbReference type="EMBL" id="MBD3868864.1"/>
    </source>
</evidence>
<dbReference type="EMBL" id="JACXWD010000046">
    <property type="protein sequence ID" value="MBD3868864.1"/>
    <property type="molecule type" value="Genomic_DNA"/>
</dbReference>
<proteinExistence type="predicted"/>
<evidence type="ECO:0000256" key="1">
    <source>
        <dbReference type="SAM" id="SignalP"/>
    </source>
</evidence>
<dbReference type="AlphaFoldDB" id="A0A8J7CF09"/>